<dbReference type="EMBL" id="PEZK01000013">
    <property type="protein sequence ID" value="PIU02338.1"/>
    <property type="molecule type" value="Genomic_DNA"/>
</dbReference>
<protein>
    <recommendedName>
        <fullName evidence="1">FAD-dependent thymidylate synthase</fullName>
        <ecNumber evidence="1">2.1.1.148</ecNumber>
    </recommendedName>
</protein>
<dbReference type="AlphaFoldDB" id="A0A2M6XBF9"/>
<dbReference type="GO" id="GO:0006231">
    <property type="term" value="P:dTMP biosynthetic process"/>
    <property type="evidence" value="ECO:0007669"/>
    <property type="project" value="UniProtKB-UniRule"/>
</dbReference>
<dbReference type="EC" id="2.1.1.148" evidence="1"/>
<dbReference type="GO" id="GO:0004799">
    <property type="term" value="F:thymidylate synthase activity"/>
    <property type="evidence" value="ECO:0007669"/>
    <property type="project" value="TreeGrafter"/>
</dbReference>
<evidence type="ECO:0000313" key="3">
    <source>
        <dbReference type="Proteomes" id="UP000231214"/>
    </source>
</evidence>
<dbReference type="InterPro" id="IPR003669">
    <property type="entry name" value="Thymidylate_synthase_ThyX"/>
</dbReference>
<proteinExistence type="predicted"/>
<dbReference type="InterPro" id="IPR036098">
    <property type="entry name" value="Thymidylate_synthase_ThyX_sf"/>
</dbReference>
<dbReference type="SUPFAM" id="SSF69796">
    <property type="entry name" value="Thymidylate synthase-complementing protein Thy1"/>
    <property type="match status" value="1"/>
</dbReference>
<dbReference type="Proteomes" id="UP000231214">
    <property type="component" value="Unassembled WGS sequence"/>
</dbReference>
<dbReference type="GO" id="GO:0050797">
    <property type="term" value="F:thymidylate synthase (FAD) activity"/>
    <property type="evidence" value="ECO:0007669"/>
    <property type="project" value="UniProtKB-UniRule"/>
</dbReference>
<dbReference type="PANTHER" id="PTHR34934">
    <property type="entry name" value="FLAVIN-DEPENDENT THYMIDYLATE SYNTHASE"/>
    <property type="match status" value="1"/>
</dbReference>
<sequence length="242" mass="28328">MKILRDAGSFEILTPEATLRQQLLIIEQAGRTCYQSFRGEVTQKSAEKFVRMILSRNPPHESVIEHGWMTVRFAECSRGFTHELVRHRLASFSQESTRYVDYARRGGKVDLKRFQVQFVMPPHRRDEPVPRDDGRMMTPTQMVEEMERSYRALRAVGWSPQDARQFLPIGQKAEIVMSANFREWRHIFRMRTAKDAHWEIRRVMGNLLAAVQQLVPVVFDDFVEAGADENGLRFFEQRPFSP</sequence>
<dbReference type="Gene3D" id="3.30.1360.170">
    <property type="match status" value="1"/>
</dbReference>
<organism evidence="2 3">
    <name type="scientific">Candidatus Shapirobacteria bacterium CG09_land_8_20_14_0_10_49_15</name>
    <dbReference type="NCBI Taxonomy" id="1974482"/>
    <lineage>
        <taxon>Bacteria</taxon>
        <taxon>Candidatus Shapironibacteriota</taxon>
    </lineage>
</organism>
<dbReference type="GO" id="GO:0050660">
    <property type="term" value="F:flavin adenine dinucleotide binding"/>
    <property type="evidence" value="ECO:0007669"/>
    <property type="project" value="UniProtKB-UniRule"/>
</dbReference>
<gene>
    <name evidence="2" type="primary">thyX</name>
    <name evidence="2" type="ORF">COT66_00775</name>
</gene>
<dbReference type="GO" id="GO:0070402">
    <property type="term" value="F:NADPH binding"/>
    <property type="evidence" value="ECO:0007669"/>
    <property type="project" value="TreeGrafter"/>
</dbReference>
<dbReference type="CDD" id="cd20175">
    <property type="entry name" value="ThyX"/>
    <property type="match status" value="1"/>
</dbReference>
<evidence type="ECO:0000256" key="1">
    <source>
        <dbReference type="NCBIfam" id="TIGR02170"/>
    </source>
</evidence>
<dbReference type="Pfam" id="PF02511">
    <property type="entry name" value="Thy1"/>
    <property type="match status" value="1"/>
</dbReference>
<dbReference type="NCBIfam" id="TIGR02170">
    <property type="entry name" value="thyX"/>
    <property type="match status" value="1"/>
</dbReference>
<dbReference type="PANTHER" id="PTHR34934:SF1">
    <property type="entry name" value="FLAVIN-DEPENDENT THYMIDYLATE SYNTHASE"/>
    <property type="match status" value="1"/>
</dbReference>
<dbReference type="PROSITE" id="PS51331">
    <property type="entry name" value="THYX"/>
    <property type="match status" value="1"/>
</dbReference>
<evidence type="ECO:0000313" key="2">
    <source>
        <dbReference type="EMBL" id="PIU02338.1"/>
    </source>
</evidence>
<reference evidence="3" key="1">
    <citation type="submission" date="2017-09" db="EMBL/GenBank/DDBJ databases">
        <title>Depth-based differentiation of microbial function through sediment-hosted aquifers and enrichment of novel symbionts in the deep terrestrial subsurface.</title>
        <authorList>
            <person name="Probst A.J."/>
            <person name="Ladd B."/>
            <person name="Jarett J.K."/>
            <person name="Geller-Mcgrath D.E."/>
            <person name="Sieber C.M.K."/>
            <person name="Emerson J.B."/>
            <person name="Anantharaman K."/>
            <person name="Thomas B.C."/>
            <person name="Malmstrom R."/>
            <person name="Stieglmeier M."/>
            <person name="Klingl A."/>
            <person name="Woyke T."/>
            <person name="Ryan C.M."/>
            <person name="Banfield J.F."/>
        </authorList>
    </citation>
    <scope>NUCLEOTIDE SEQUENCE [LARGE SCALE GENOMIC DNA]</scope>
</reference>
<comment type="caution">
    <text evidence="2">The sequence shown here is derived from an EMBL/GenBank/DDBJ whole genome shotgun (WGS) entry which is preliminary data.</text>
</comment>
<name>A0A2M6XBF9_9BACT</name>
<accession>A0A2M6XBF9</accession>